<evidence type="ECO:0000313" key="6">
    <source>
        <dbReference type="EMBL" id="PIX35385.1"/>
    </source>
</evidence>
<evidence type="ECO:0000256" key="3">
    <source>
        <dbReference type="ARBA" id="ARBA00023274"/>
    </source>
</evidence>
<dbReference type="FunFam" id="1.10.287.3980:FF:000001">
    <property type="entry name" value="Mitochondrial ribosomal protein L34"/>
    <property type="match status" value="1"/>
</dbReference>
<dbReference type="Proteomes" id="UP000231493">
    <property type="component" value="Unassembled WGS sequence"/>
</dbReference>
<dbReference type="Proteomes" id="UP000230646">
    <property type="component" value="Unassembled WGS sequence"/>
</dbReference>
<dbReference type="GO" id="GO:0003735">
    <property type="term" value="F:structural constituent of ribosome"/>
    <property type="evidence" value="ECO:0007669"/>
    <property type="project" value="InterPro"/>
</dbReference>
<dbReference type="PANTHER" id="PTHR14503:SF4">
    <property type="entry name" value="LARGE RIBOSOMAL SUBUNIT PROTEIN BL34M"/>
    <property type="match status" value="1"/>
</dbReference>
<dbReference type="AlphaFoldDB" id="A0A2M7KB79"/>
<evidence type="ECO:0000256" key="4">
    <source>
        <dbReference type="ARBA" id="ARBA00035177"/>
    </source>
</evidence>
<dbReference type="PANTHER" id="PTHR14503">
    <property type="entry name" value="MITOCHONDRIAL RIBOSOMAL PROTEIN 34 FAMILY MEMBER"/>
    <property type="match status" value="1"/>
</dbReference>
<dbReference type="GO" id="GO:0006412">
    <property type="term" value="P:translation"/>
    <property type="evidence" value="ECO:0007669"/>
    <property type="project" value="UniProtKB-UniRule"/>
</dbReference>
<evidence type="ECO:0000256" key="2">
    <source>
        <dbReference type="ARBA" id="ARBA00022980"/>
    </source>
</evidence>
<comment type="similarity">
    <text evidence="1 5">Belongs to the bacterial ribosomal protein bL34 family.</text>
</comment>
<dbReference type="RefSeq" id="WP_406607357.1">
    <property type="nucleotide sequence ID" value="NZ_PFKO01000156.1"/>
</dbReference>
<dbReference type="GO" id="GO:0005840">
    <property type="term" value="C:ribosome"/>
    <property type="evidence" value="ECO:0007669"/>
    <property type="project" value="UniProtKB-KW"/>
</dbReference>
<proteinExistence type="inferred from homology"/>
<organism evidence="6 9">
    <name type="scientific">Candidatus Infernicultor aquiphilus</name>
    <dbReference type="NCBI Taxonomy" id="1805029"/>
    <lineage>
        <taxon>Bacteria</taxon>
        <taxon>Pseudomonadati</taxon>
        <taxon>Atribacterota</taxon>
        <taxon>Candidatus Phoenicimicrobiia</taxon>
        <taxon>Candidatus Pheonicimicrobiales</taxon>
        <taxon>Candidatus Phoenicimicrobiaceae</taxon>
        <taxon>Candidatus Infernicultor</taxon>
    </lineage>
</organism>
<dbReference type="HAMAP" id="MF_00391">
    <property type="entry name" value="Ribosomal_bL34"/>
    <property type="match status" value="1"/>
</dbReference>
<accession>A0A2M7PRA5</accession>
<accession>A0A2M7KB79</accession>
<protein>
    <recommendedName>
        <fullName evidence="4 5">Large ribosomal subunit protein bL34</fullName>
    </recommendedName>
</protein>
<evidence type="ECO:0000256" key="5">
    <source>
        <dbReference type="HAMAP-Rule" id="MF_00391"/>
    </source>
</evidence>
<dbReference type="PROSITE" id="PS00784">
    <property type="entry name" value="RIBOSOMAL_L34"/>
    <property type="match status" value="1"/>
</dbReference>
<evidence type="ECO:0000313" key="7">
    <source>
        <dbReference type="EMBL" id="PIY32862.1"/>
    </source>
</evidence>
<comment type="caution">
    <text evidence="6">The sequence shown here is derived from an EMBL/GenBank/DDBJ whole genome shotgun (WGS) entry which is preliminary data.</text>
</comment>
<dbReference type="InterPro" id="IPR000271">
    <property type="entry name" value="Ribosomal_bL34"/>
</dbReference>
<evidence type="ECO:0000313" key="8">
    <source>
        <dbReference type="Proteomes" id="UP000230646"/>
    </source>
</evidence>
<dbReference type="Gene3D" id="1.10.287.3980">
    <property type="match status" value="1"/>
</dbReference>
<dbReference type="Pfam" id="PF00468">
    <property type="entry name" value="Ribosomal_L34"/>
    <property type="match status" value="1"/>
</dbReference>
<dbReference type="EMBL" id="PFKO01000156">
    <property type="protein sequence ID" value="PIY32862.1"/>
    <property type="molecule type" value="Genomic_DNA"/>
</dbReference>
<evidence type="ECO:0000313" key="9">
    <source>
        <dbReference type="Proteomes" id="UP000231493"/>
    </source>
</evidence>
<dbReference type="NCBIfam" id="TIGR01030">
    <property type="entry name" value="rpmH_bact"/>
    <property type="match status" value="1"/>
</dbReference>
<dbReference type="GO" id="GO:1990904">
    <property type="term" value="C:ribonucleoprotein complex"/>
    <property type="evidence" value="ECO:0007669"/>
    <property type="project" value="UniProtKB-KW"/>
</dbReference>
<keyword evidence="2 5" id="KW-0689">Ribosomal protein</keyword>
<reference evidence="8 9" key="1">
    <citation type="submission" date="2017-09" db="EMBL/GenBank/DDBJ databases">
        <title>Depth-based differentiation of microbial function through sediment-hosted aquifers and enrichment of novel symbionts in the deep terrestrial subsurface.</title>
        <authorList>
            <person name="Probst A.J."/>
            <person name="Ladd B."/>
            <person name="Jarett J.K."/>
            <person name="Geller-Mcgrath D.E."/>
            <person name="Sieber C.M."/>
            <person name="Emerson J.B."/>
            <person name="Anantharaman K."/>
            <person name="Thomas B.C."/>
            <person name="Malmstrom R."/>
            <person name="Stieglmeier M."/>
            <person name="Klingl A."/>
            <person name="Woyke T."/>
            <person name="Ryan C.M."/>
            <person name="Banfield J.F."/>
        </authorList>
    </citation>
    <scope>NUCLEOTIDE SEQUENCE [LARGE SCALE GENOMIC DNA]</scope>
    <source>
        <strain evidence="7">CG_4_10_14_3_um_filter_34_13</strain>
    </source>
</reference>
<sequence>MKRTYQPNTRKKLKVHGFRKRMSTKAGRLVLKRRRLKERKHLTVSG</sequence>
<name>A0A2M7KB79_9BACT</name>
<dbReference type="InterPro" id="IPR020939">
    <property type="entry name" value="Ribosomal_bL34_CS"/>
</dbReference>
<gene>
    <name evidence="5" type="primary">rpmH</name>
    <name evidence="7" type="ORF">COZ07_04245</name>
    <name evidence="6" type="ORF">COZ58_00145</name>
</gene>
<dbReference type="EMBL" id="PFIP01000005">
    <property type="protein sequence ID" value="PIX35385.1"/>
    <property type="molecule type" value="Genomic_DNA"/>
</dbReference>
<keyword evidence="3 5" id="KW-0687">Ribonucleoprotein</keyword>
<evidence type="ECO:0000256" key="1">
    <source>
        <dbReference type="ARBA" id="ARBA00010111"/>
    </source>
</evidence>
<reference evidence="6" key="2">
    <citation type="submission" date="2017-09" db="EMBL/GenBank/DDBJ databases">
        <title>Depth-based differentiation of microbial function through sediment-hosted aquifers and enrichment of novel symbionts in the deep terrestrial subsurface.</title>
        <authorList>
            <person name="Probst A.J."/>
            <person name="Ladd B."/>
            <person name="Jarett J.K."/>
            <person name="Geller-Mcgrath D.E."/>
            <person name="Sieber C.M.K."/>
            <person name="Emerson J.B."/>
            <person name="Anantharaman K."/>
            <person name="Thomas B.C."/>
            <person name="Malmstrom R."/>
            <person name="Stieglmeier M."/>
            <person name="Klingl A."/>
            <person name="Woyke T."/>
            <person name="Ryan C.M."/>
            <person name="Banfield J.F."/>
        </authorList>
    </citation>
    <scope>NUCLEOTIDE SEQUENCE</scope>
    <source>
        <strain evidence="6">CG_4_8_14_3_um_filter_34_18</strain>
    </source>
</reference>